<proteinExistence type="predicted"/>
<protein>
    <submittedName>
        <fullName evidence="2">Uncharacterized protein</fullName>
    </submittedName>
</protein>
<accession>A0AAD2J4U2</accession>
<dbReference type="Proteomes" id="UP000044098">
    <property type="component" value="Unassembled WGS sequence"/>
</dbReference>
<organism evidence="2 3">
    <name type="scientific">Achromobacter aegrifaciens</name>
    <dbReference type="NCBI Taxonomy" id="1287736"/>
    <lineage>
        <taxon>Bacteria</taxon>
        <taxon>Pseudomonadati</taxon>
        <taxon>Pseudomonadota</taxon>
        <taxon>Betaproteobacteria</taxon>
        <taxon>Burkholderiales</taxon>
        <taxon>Alcaligenaceae</taxon>
        <taxon>Achromobacter</taxon>
    </lineage>
</organism>
<comment type="caution">
    <text evidence="2">The sequence shown here is derived from an EMBL/GenBank/DDBJ whole genome shotgun (WGS) entry which is preliminary data.</text>
</comment>
<feature type="compositionally biased region" description="Low complexity" evidence="1">
    <location>
        <begin position="17"/>
        <end position="30"/>
    </location>
</feature>
<evidence type="ECO:0000313" key="3">
    <source>
        <dbReference type="Proteomes" id="UP000044098"/>
    </source>
</evidence>
<dbReference type="EMBL" id="CYTK01000012">
    <property type="protein sequence ID" value="CUJ71777.1"/>
    <property type="molecule type" value="Genomic_DNA"/>
</dbReference>
<evidence type="ECO:0000313" key="2">
    <source>
        <dbReference type="EMBL" id="CUJ71777.1"/>
    </source>
</evidence>
<feature type="region of interest" description="Disordered" evidence="1">
    <location>
        <begin position="13"/>
        <end position="55"/>
    </location>
</feature>
<gene>
    <name evidence="2" type="ORF">ERS370000_05489</name>
</gene>
<evidence type="ECO:0000256" key="1">
    <source>
        <dbReference type="SAM" id="MobiDB-lite"/>
    </source>
</evidence>
<name>A0AAD2J4U2_ACHAE</name>
<dbReference type="AlphaFoldDB" id="A0AAD2J4U2"/>
<reference evidence="2 3" key="1">
    <citation type="submission" date="2015-09" db="EMBL/GenBank/DDBJ databases">
        <authorList>
            <consortium name="Pathogen Informatics"/>
        </authorList>
    </citation>
    <scope>NUCLEOTIDE SEQUENCE [LARGE SCALE GENOMIC DNA]</scope>
    <source>
        <strain evidence="2 3">2789STDY5608625</strain>
    </source>
</reference>
<sequence length="245" mass="25488">MGIQVGAYACGRCGQTSASSPPSVASLASLNGGSHPPPAAPASRANRQAVLAPSSQRPLPAHRFAQFFRSGSPVAGQHNGVPDHTFSSSLSSDSQMKIAMIALSLATCSAPAWANPVPPFALRCTADRAPAMPVSANWDGDTLTVTSPTGNLAFELKRPVSSYADRRVHSQIDGVIQLGFQERDSIFGAGTPIESLLGGNVTFHLILNSNGEVTKGALLKAGFADGILANARHIMLGECIYTLRP</sequence>